<comment type="caution">
    <text evidence="2">The sequence shown here is derived from an EMBL/GenBank/DDBJ whole genome shotgun (WGS) entry which is preliminary data.</text>
</comment>
<evidence type="ECO:0000256" key="1">
    <source>
        <dbReference type="SAM" id="MobiDB-lite"/>
    </source>
</evidence>
<name>A0ABQ4Y8G2_9ASTR</name>
<reference evidence="2" key="1">
    <citation type="journal article" date="2022" name="Int. J. Mol. Sci.">
        <title>Draft Genome of Tanacetum Coccineum: Genomic Comparison of Closely Related Tanacetum-Family Plants.</title>
        <authorList>
            <person name="Yamashiro T."/>
            <person name="Shiraishi A."/>
            <person name="Nakayama K."/>
            <person name="Satake H."/>
        </authorList>
    </citation>
    <scope>NUCLEOTIDE SEQUENCE</scope>
</reference>
<feature type="region of interest" description="Disordered" evidence="1">
    <location>
        <begin position="1"/>
        <end position="33"/>
    </location>
</feature>
<sequence>MERVATTISSLDAEQDSEQFWQTASASTPENEEMEITVTIDGKVKVVSEASIRRHLKLEDSDGQNVQGEGSAIPVESHQTPTSALSTSQPLTSSPSMQTTHAALMPHDSPIPRVH</sequence>
<feature type="compositionally biased region" description="Low complexity" evidence="1">
    <location>
        <begin position="79"/>
        <end position="100"/>
    </location>
</feature>
<evidence type="ECO:0000313" key="3">
    <source>
        <dbReference type="Proteomes" id="UP001151760"/>
    </source>
</evidence>
<gene>
    <name evidence="2" type="ORF">Tco_0706810</name>
</gene>
<dbReference type="EMBL" id="BQNB010010195">
    <property type="protein sequence ID" value="GJS73969.1"/>
    <property type="molecule type" value="Genomic_DNA"/>
</dbReference>
<keyword evidence="3" id="KW-1185">Reference proteome</keyword>
<evidence type="ECO:0000313" key="2">
    <source>
        <dbReference type="EMBL" id="GJS73969.1"/>
    </source>
</evidence>
<protein>
    <submittedName>
        <fullName evidence="2">Uncharacterized protein</fullName>
    </submittedName>
</protein>
<reference evidence="2" key="2">
    <citation type="submission" date="2022-01" db="EMBL/GenBank/DDBJ databases">
        <authorList>
            <person name="Yamashiro T."/>
            <person name="Shiraishi A."/>
            <person name="Satake H."/>
            <person name="Nakayama K."/>
        </authorList>
    </citation>
    <scope>NUCLEOTIDE SEQUENCE</scope>
</reference>
<feature type="region of interest" description="Disordered" evidence="1">
    <location>
        <begin position="58"/>
        <end position="115"/>
    </location>
</feature>
<proteinExistence type="predicted"/>
<dbReference type="Proteomes" id="UP001151760">
    <property type="component" value="Unassembled WGS sequence"/>
</dbReference>
<accession>A0ABQ4Y8G2</accession>
<organism evidence="2 3">
    <name type="scientific">Tanacetum coccineum</name>
    <dbReference type="NCBI Taxonomy" id="301880"/>
    <lineage>
        <taxon>Eukaryota</taxon>
        <taxon>Viridiplantae</taxon>
        <taxon>Streptophyta</taxon>
        <taxon>Embryophyta</taxon>
        <taxon>Tracheophyta</taxon>
        <taxon>Spermatophyta</taxon>
        <taxon>Magnoliopsida</taxon>
        <taxon>eudicotyledons</taxon>
        <taxon>Gunneridae</taxon>
        <taxon>Pentapetalae</taxon>
        <taxon>asterids</taxon>
        <taxon>campanulids</taxon>
        <taxon>Asterales</taxon>
        <taxon>Asteraceae</taxon>
        <taxon>Asteroideae</taxon>
        <taxon>Anthemideae</taxon>
        <taxon>Anthemidinae</taxon>
        <taxon>Tanacetum</taxon>
    </lineage>
</organism>
<feature type="compositionally biased region" description="Polar residues" evidence="1">
    <location>
        <begin position="1"/>
        <end position="29"/>
    </location>
</feature>